<organism evidence="1 2">
    <name type="scientific">Streptococcus mitis</name>
    <dbReference type="NCBI Taxonomy" id="28037"/>
    <lineage>
        <taxon>Bacteria</taxon>
        <taxon>Bacillati</taxon>
        <taxon>Bacillota</taxon>
        <taxon>Bacilli</taxon>
        <taxon>Lactobacillales</taxon>
        <taxon>Streptococcaceae</taxon>
        <taxon>Streptococcus</taxon>
        <taxon>Streptococcus mitis group</taxon>
    </lineage>
</organism>
<reference evidence="1 2" key="1">
    <citation type="submission" date="2015-02" db="EMBL/GenBank/DDBJ databases">
        <title>Evolution of amylase-binding proteins of oral streptococcal species.</title>
        <authorList>
            <person name="Haase E.M."/>
        </authorList>
    </citation>
    <scope>NUCLEOTIDE SEQUENCE [LARGE SCALE GENOMIC DNA]</scope>
    <source>
        <strain evidence="1 2">SK145</strain>
    </source>
</reference>
<name>A0A0F2DSC1_STRMT</name>
<protein>
    <submittedName>
        <fullName evidence="1">Uncharacterized protein</fullName>
    </submittedName>
</protein>
<accession>A0A0F2DSC1</accession>
<sequence length="49" mass="5705">MKLLLFLIVRINILISKKGSHSNDFPCNIVKLTKRKNADQAFFFCIDSY</sequence>
<dbReference type="Proteomes" id="UP000033590">
    <property type="component" value="Unassembled WGS sequence"/>
</dbReference>
<gene>
    <name evidence="1" type="ORF">TZ93_01283</name>
</gene>
<evidence type="ECO:0000313" key="1">
    <source>
        <dbReference type="EMBL" id="KJQ73828.1"/>
    </source>
</evidence>
<proteinExistence type="predicted"/>
<evidence type="ECO:0000313" key="2">
    <source>
        <dbReference type="Proteomes" id="UP000033590"/>
    </source>
</evidence>
<dbReference type="PATRIC" id="fig|28037.215.peg.1261"/>
<comment type="caution">
    <text evidence="1">The sequence shown here is derived from an EMBL/GenBank/DDBJ whole genome shotgun (WGS) entry which is preliminary data.</text>
</comment>
<dbReference type="AlphaFoldDB" id="A0A0F2DSC1"/>
<dbReference type="EMBL" id="JYGS01000005">
    <property type="protein sequence ID" value="KJQ73828.1"/>
    <property type="molecule type" value="Genomic_DNA"/>
</dbReference>